<dbReference type="PANTHER" id="PTHR46331:SF2">
    <property type="entry name" value="VALACYCLOVIR HYDROLASE"/>
    <property type="match status" value="1"/>
</dbReference>
<dbReference type="EnsemblMetazoa" id="XM_003383790.2">
    <property type="protein sequence ID" value="XP_003383838.2"/>
    <property type="gene ID" value="LOC100636440"/>
</dbReference>
<dbReference type="SUPFAM" id="SSF53474">
    <property type="entry name" value="alpha/beta-Hydrolases"/>
    <property type="match status" value="1"/>
</dbReference>
<dbReference type="STRING" id="400682.A0A1X7VLA0"/>
<dbReference type="OrthoDB" id="19657at2759"/>
<feature type="domain" description="AB hydrolase-1" evidence="1">
    <location>
        <begin position="38"/>
        <end position="265"/>
    </location>
</feature>
<dbReference type="eggNOG" id="KOG2984">
    <property type="taxonomic scope" value="Eukaryota"/>
</dbReference>
<dbReference type="Gene3D" id="3.40.50.1820">
    <property type="entry name" value="alpha/beta hydrolase"/>
    <property type="match status" value="1"/>
</dbReference>
<accession>A0A1X7VLA0</accession>
<dbReference type="InterPro" id="IPR000073">
    <property type="entry name" value="AB_hydrolase_1"/>
</dbReference>
<dbReference type="GO" id="GO:0017171">
    <property type="term" value="F:serine hydrolase activity"/>
    <property type="evidence" value="ECO:0007669"/>
    <property type="project" value="TreeGrafter"/>
</dbReference>
<evidence type="ECO:0000259" key="1">
    <source>
        <dbReference type="Pfam" id="PF00561"/>
    </source>
</evidence>
<evidence type="ECO:0000313" key="2">
    <source>
        <dbReference type="EnsemblMetazoa" id="Aqu2.1.40837_001"/>
    </source>
</evidence>
<proteinExistence type="predicted"/>
<dbReference type="Proteomes" id="UP000007879">
    <property type="component" value="Unassembled WGS sequence"/>
</dbReference>
<dbReference type="AlphaFoldDB" id="A0A1X7VLA0"/>
<dbReference type="PANTHER" id="PTHR46331">
    <property type="entry name" value="VALACYCLOVIR HYDROLASE"/>
    <property type="match status" value="1"/>
</dbReference>
<dbReference type="EnsemblMetazoa" id="Aqu2.1.40837_001">
    <property type="protein sequence ID" value="Aqu2.1.40837_001"/>
    <property type="gene ID" value="Aqu2.1.40837"/>
</dbReference>
<dbReference type="InterPro" id="IPR029058">
    <property type="entry name" value="AB_hydrolase_fold"/>
</dbReference>
<gene>
    <name evidence="2" type="primary">100636440</name>
</gene>
<dbReference type="Pfam" id="PF00561">
    <property type="entry name" value="Abhydrolase_1"/>
    <property type="match status" value="1"/>
</dbReference>
<reference evidence="3" key="1">
    <citation type="journal article" date="2010" name="Nature">
        <title>The Amphimedon queenslandica genome and the evolution of animal complexity.</title>
        <authorList>
            <person name="Srivastava M."/>
            <person name="Simakov O."/>
            <person name="Chapman J."/>
            <person name="Fahey B."/>
            <person name="Gauthier M.E."/>
            <person name="Mitros T."/>
            <person name="Richards G.S."/>
            <person name="Conaco C."/>
            <person name="Dacre M."/>
            <person name="Hellsten U."/>
            <person name="Larroux C."/>
            <person name="Putnam N.H."/>
            <person name="Stanke M."/>
            <person name="Adamska M."/>
            <person name="Darling A."/>
            <person name="Degnan S.M."/>
            <person name="Oakley T.H."/>
            <person name="Plachetzki D.C."/>
            <person name="Zhai Y."/>
            <person name="Adamski M."/>
            <person name="Calcino A."/>
            <person name="Cummins S.F."/>
            <person name="Goodstein D.M."/>
            <person name="Harris C."/>
            <person name="Jackson D.J."/>
            <person name="Leys S.P."/>
            <person name="Shu S."/>
            <person name="Woodcroft B.J."/>
            <person name="Vervoort M."/>
            <person name="Kosik K.S."/>
            <person name="Manning G."/>
            <person name="Degnan B.M."/>
            <person name="Rokhsar D.S."/>
        </authorList>
    </citation>
    <scope>NUCLEOTIDE SEQUENCE [LARGE SCALE GENOMIC DNA]</scope>
</reference>
<sequence length="287" mass="32298">MSMMEEVEQEQQKCRREIKIPVNGVELYCIISGDGPTPVLFLPGAATPTVLSFPFQLEYFGKSGSGYTVISFDPRGYGYSHEVPRTFSVAPEHHTKVDARDAYEIMKYLGYEKYLVVGWCGGGLTAMYLASLFPDAVQGMITWGSRIHYSERDLEVSESMRDIIKGLSEHPEACKKFIEIYGSENTLQTLWGRFTDSVLETYEYVKDKNGMLCSDELSQIKCPTVILHGENDHMTTLDQAKLVKDLIPGSQLVLIEEGAHIMQITTPDKFNSAVDGYLKEMMANKEK</sequence>
<dbReference type="PRINTS" id="PR00111">
    <property type="entry name" value="ABHYDROLASE"/>
</dbReference>
<evidence type="ECO:0000313" key="3">
    <source>
        <dbReference type="Proteomes" id="UP000007879"/>
    </source>
</evidence>
<dbReference type="InParanoid" id="A0A1X7VLA0"/>
<protein>
    <recommendedName>
        <fullName evidence="1">AB hydrolase-1 domain-containing protein</fullName>
    </recommendedName>
</protein>
<organism evidence="2">
    <name type="scientific">Amphimedon queenslandica</name>
    <name type="common">Sponge</name>
    <dbReference type="NCBI Taxonomy" id="400682"/>
    <lineage>
        <taxon>Eukaryota</taxon>
        <taxon>Metazoa</taxon>
        <taxon>Porifera</taxon>
        <taxon>Demospongiae</taxon>
        <taxon>Heteroscleromorpha</taxon>
        <taxon>Haplosclerida</taxon>
        <taxon>Niphatidae</taxon>
        <taxon>Amphimedon</taxon>
    </lineage>
</organism>
<dbReference type="KEGG" id="aqu:100636440"/>
<reference evidence="2" key="2">
    <citation type="submission" date="2017-05" db="UniProtKB">
        <authorList>
            <consortium name="EnsemblMetazoa"/>
        </authorList>
    </citation>
    <scope>IDENTIFICATION</scope>
</reference>
<keyword evidence="3" id="KW-1185">Reference proteome</keyword>
<name>A0A1X7VLA0_AMPQE</name>